<feature type="domain" description="DNA polymerase helix-hairpin-helix motif" evidence="2">
    <location>
        <begin position="31"/>
        <end position="121"/>
    </location>
</feature>
<evidence type="ECO:0000313" key="3">
    <source>
        <dbReference type="EMBL" id="HBU98732.1"/>
    </source>
</evidence>
<dbReference type="InterPro" id="IPR029460">
    <property type="entry name" value="DNAPol_HHH"/>
</dbReference>
<sequence length="378" mass="41600">PVEFMAALMTLDMHNTEKLAVFKQEVERLEIEILPPCINHSQVAFSVENHESGGKIRYALAAIRNVGDAAMESLVAEREANGPFKDLTDFASRIDSRAVNKRLLENLVRAGALDCLATNRKVMLEHVDKVIAVAQREMQARNDDQISMFGDESAFAKDAIKLPDERDWVPMEKLTEEFSAIGFYLSAHPLDTFGKSIQRIGIAPIKELPARMRAQNKGAIKLAGTLINAREMISKKNGSKFAFVMFSDPTGSFEVAFWAEAWAAYKEIINAGRPVLLIVAAEMREGQLRIQGQRVEDLEQAVSGAAEGIRIRLNRPDPVSEIRELLETAGKGRGLVTLSSMCGDGRMAEIELEDSYKVGPSLIGAIGAIPGVEFAEEI</sequence>
<accession>A0A358HUS4</accession>
<protein>
    <submittedName>
        <fullName evidence="3">DNA polymerase III subunit alpha</fullName>
    </submittedName>
</protein>
<dbReference type="EMBL" id="DOOG01000104">
    <property type="protein sequence ID" value="HBU98732.1"/>
    <property type="molecule type" value="Genomic_DNA"/>
</dbReference>
<evidence type="ECO:0000313" key="4">
    <source>
        <dbReference type="Proteomes" id="UP000264753"/>
    </source>
</evidence>
<name>A0A358HUS4_9PROT</name>
<dbReference type="Proteomes" id="UP000264753">
    <property type="component" value="Unassembled WGS sequence"/>
</dbReference>
<dbReference type="Gene3D" id="1.10.150.870">
    <property type="match status" value="1"/>
</dbReference>
<dbReference type="GO" id="GO:0006260">
    <property type="term" value="P:DNA replication"/>
    <property type="evidence" value="ECO:0007669"/>
    <property type="project" value="InterPro"/>
</dbReference>
<gene>
    <name evidence="3" type="ORF">DEF21_12610</name>
</gene>
<dbReference type="SUPFAM" id="SSF160975">
    <property type="entry name" value="AF1531-like"/>
    <property type="match status" value="1"/>
</dbReference>
<proteinExistence type="predicted"/>
<dbReference type="GO" id="GO:0003676">
    <property type="term" value="F:nucleic acid binding"/>
    <property type="evidence" value="ECO:0007669"/>
    <property type="project" value="InterPro"/>
</dbReference>
<dbReference type="Pfam" id="PF14579">
    <property type="entry name" value="HHH_6"/>
    <property type="match status" value="1"/>
</dbReference>
<dbReference type="InterPro" id="IPR004805">
    <property type="entry name" value="DnaE2/DnaE/PolC"/>
</dbReference>
<dbReference type="RefSeq" id="WP_338116387.1">
    <property type="nucleotide sequence ID" value="NZ_DOOG01000104.1"/>
</dbReference>
<dbReference type="GO" id="GO:0008408">
    <property type="term" value="F:3'-5' exonuclease activity"/>
    <property type="evidence" value="ECO:0007669"/>
    <property type="project" value="InterPro"/>
</dbReference>
<dbReference type="Pfam" id="PF01336">
    <property type="entry name" value="tRNA_anti-codon"/>
    <property type="match status" value="1"/>
</dbReference>
<dbReference type="InterPro" id="IPR004365">
    <property type="entry name" value="NA-bd_OB_tRNA"/>
</dbReference>
<evidence type="ECO:0000259" key="2">
    <source>
        <dbReference type="Pfam" id="PF14579"/>
    </source>
</evidence>
<evidence type="ECO:0000259" key="1">
    <source>
        <dbReference type="Pfam" id="PF01336"/>
    </source>
</evidence>
<dbReference type="PANTHER" id="PTHR32294">
    <property type="entry name" value="DNA POLYMERASE III SUBUNIT ALPHA"/>
    <property type="match status" value="1"/>
</dbReference>
<dbReference type="CDD" id="cd04485">
    <property type="entry name" value="DnaE_OBF"/>
    <property type="match status" value="1"/>
</dbReference>
<comment type="caution">
    <text evidence="3">The sequence shown here is derived from an EMBL/GenBank/DDBJ whole genome shotgun (WGS) entry which is preliminary data.</text>
</comment>
<dbReference type="PANTHER" id="PTHR32294:SF0">
    <property type="entry name" value="DNA POLYMERASE III SUBUNIT ALPHA"/>
    <property type="match status" value="1"/>
</dbReference>
<feature type="domain" description="OB" evidence="1">
    <location>
        <begin position="221"/>
        <end position="298"/>
    </location>
</feature>
<organism evidence="3 4">
    <name type="scientific">Thalassospira lucentensis</name>
    <dbReference type="NCBI Taxonomy" id="168935"/>
    <lineage>
        <taxon>Bacteria</taxon>
        <taxon>Pseudomonadati</taxon>
        <taxon>Pseudomonadota</taxon>
        <taxon>Alphaproteobacteria</taxon>
        <taxon>Rhodospirillales</taxon>
        <taxon>Thalassospiraceae</taxon>
        <taxon>Thalassospira</taxon>
    </lineage>
</organism>
<reference evidence="3 4" key="1">
    <citation type="journal article" date="2018" name="Nat. Biotechnol.">
        <title>A standardized bacterial taxonomy based on genome phylogeny substantially revises the tree of life.</title>
        <authorList>
            <person name="Parks D.H."/>
            <person name="Chuvochina M."/>
            <person name="Waite D.W."/>
            <person name="Rinke C."/>
            <person name="Skarshewski A."/>
            <person name="Chaumeil P.A."/>
            <person name="Hugenholtz P."/>
        </authorList>
    </citation>
    <scope>NUCLEOTIDE SEQUENCE [LARGE SCALE GENOMIC DNA]</scope>
    <source>
        <strain evidence="3">UBA8707</strain>
    </source>
</reference>
<feature type="non-terminal residue" evidence="3">
    <location>
        <position position="1"/>
    </location>
</feature>
<dbReference type="AlphaFoldDB" id="A0A358HUS4"/>